<dbReference type="Proteomes" id="UP000050741">
    <property type="component" value="Unassembled WGS sequence"/>
</dbReference>
<dbReference type="WBParaSite" id="GPLIN_001191400">
    <property type="protein sequence ID" value="GPLIN_001191400"/>
    <property type="gene ID" value="GPLIN_001191400"/>
</dbReference>
<protein>
    <submittedName>
        <fullName evidence="4">Lipoprotein</fullName>
    </submittedName>
</protein>
<evidence type="ECO:0000313" key="4">
    <source>
        <dbReference type="WBParaSite" id="GPLIN_001191400"/>
    </source>
</evidence>
<keyword evidence="3" id="KW-1185">Reference proteome</keyword>
<organism evidence="3 4">
    <name type="scientific">Globodera pallida</name>
    <name type="common">Potato cyst nematode worm</name>
    <name type="synonym">Heterodera pallida</name>
    <dbReference type="NCBI Taxonomy" id="36090"/>
    <lineage>
        <taxon>Eukaryota</taxon>
        <taxon>Metazoa</taxon>
        <taxon>Ecdysozoa</taxon>
        <taxon>Nematoda</taxon>
        <taxon>Chromadorea</taxon>
        <taxon>Rhabditida</taxon>
        <taxon>Tylenchina</taxon>
        <taxon>Tylenchomorpha</taxon>
        <taxon>Tylenchoidea</taxon>
        <taxon>Heteroderidae</taxon>
        <taxon>Heteroderinae</taxon>
        <taxon>Globodera</taxon>
    </lineage>
</organism>
<reference evidence="3" key="1">
    <citation type="submission" date="2013-12" db="EMBL/GenBank/DDBJ databases">
        <authorList>
            <person name="Aslett M."/>
        </authorList>
    </citation>
    <scope>NUCLEOTIDE SEQUENCE [LARGE SCALE GENOMIC DNA]</scope>
    <source>
        <strain evidence="3">Lindley</strain>
    </source>
</reference>
<feature type="signal peptide" evidence="2">
    <location>
        <begin position="1"/>
        <end position="17"/>
    </location>
</feature>
<feature type="chain" id="PRO_5008147570" evidence="2">
    <location>
        <begin position="18"/>
        <end position="244"/>
    </location>
</feature>
<dbReference type="PROSITE" id="PS51257">
    <property type="entry name" value="PROKAR_LIPOPROTEIN"/>
    <property type="match status" value="1"/>
</dbReference>
<feature type="region of interest" description="Disordered" evidence="1">
    <location>
        <begin position="58"/>
        <end position="78"/>
    </location>
</feature>
<name>A0A183CGA9_GLOPA</name>
<dbReference type="AlphaFoldDB" id="A0A183CGA9"/>
<evidence type="ECO:0000256" key="1">
    <source>
        <dbReference type="SAM" id="MobiDB-lite"/>
    </source>
</evidence>
<reference evidence="3" key="2">
    <citation type="submission" date="2014-05" db="EMBL/GenBank/DDBJ databases">
        <title>The genome and life-stage specific transcriptomes of Globodera pallida elucidate key aspects of plant parasitism by a cyst nematode.</title>
        <authorList>
            <person name="Cotton J.A."/>
            <person name="Lilley C.J."/>
            <person name="Jones L.M."/>
            <person name="Kikuchi T."/>
            <person name="Reid A.J."/>
            <person name="Thorpe P."/>
            <person name="Tsai I.J."/>
            <person name="Beasley H."/>
            <person name="Blok V."/>
            <person name="Cock P.J.A."/>
            <person name="Van den Akker S.E."/>
            <person name="Holroyd N."/>
            <person name="Hunt M."/>
            <person name="Mantelin S."/>
            <person name="Naghra H."/>
            <person name="Pain A."/>
            <person name="Palomares-Rius J.E."/>
            <person name="Zarowiecki M."/>
            <person name="Berriman M."/>
            <person name="Jones J.T."/>
            <person name="Urwin P.E."/>
        </authorList>
    </citation>
    <scope>NUCLEOTIDE SEQUENCE [LARGE SCALE GENOMIC DNA]</scope>
    <source>
        <strain evidence="3">Lindley</strain>
    </source>
</reference>
<accession>A0A183CGA9</accession>
<proteinExistence type="predicted"/>
<evidence type="ECO:0000313" key="3">
    <source>
        <dbReference type="Proteomes" id="UP000050741"/>
    </source>
</evidence>
<sequence>MARRVNVLLLALPLALAGCGNNGSLGDVSDTDSGNAADPALASALQDQIMVDPQLGRQANGDAIRPPGQPYSGGVPSDNVAANGGKVDNGQLLKTPAPTQATKDCTQCAAAREAVTLGGLAARQKDPKSNQCAASLQYAAGWAQRLPRDLPLYPQARVTEAAGSTAGQCQLRVVSFSASQPMQVMLDWYYTHAIRAGYTGEHQVDGAEHILGGTRDKDGGAYVLFLTSRPDGGTDIDMVANNGI</sequence>
<evidence type="ECO:0000256" key="2">
    <source>
        <dbReference type="SAM" id="SignalP"/>
    </source>
</evidence>
<keyword evidence="2" id="KW-0732">Signal</keyword>
<reference evidence="4" key="3">
    <citation type="submission" date="2016-06" db="UniProtKB">
        <authorList>
            <consortium name="WormBaseParasite"/>
        </authorList>
    </citation>
    <scope>IDENTIFICATION</scope>
</reference>